<name>A0AAW1NUD5_9CHLO</name>
<evidence type="ECO:0008006" key="4">
    <source>
        <dbReference type="Google" id="ProtNLM"/>
    </source>
</evidence>
<keyword evidence="3" id="KW-1185">Reference proteome</keyword>
<feature type="region of interest" description="Disordered" evidence="1">
    <location>
        <begin position="355"/>
        <end position="385"/>
    </location>
</feature>
<reference evidence="2 3" key="1">
    <citation type="journal article" date="2024" name="Nat. Commun.">
        <title>Phylogenomics reveals the evolutionary origins of lichenization in chlorophyte algae.</title>
        <authorList>
            <person name="Puginier C."/>
            <person name="Libourel C."/>
            <person name="Otte J."/>
            <person name="Skaloud P."/>
            <person name="Haon M."/>
            <person name="Grisel S."/>
            <person name="Petersen M."/>
            <person name="Berrin J.G."/>
            <person name="Delaux P.M."/>
            <person name="Dal Grande F."/>
            <person name="Keller J."/>
        </authorList>
    </citation>
    <scope>NUCLEOTIDE SEQUENCE [LARGE SCALE GENOMIC DNA]</scope>
    <source>
        <strain evidence="2 3">SAG 2036</strain>
    </source>
</reference>
<evidence type="ECO:0000313" key="2">
    <source>
        <dbReference type="EMBL" id="KAK9797841.1"/>
    </source>
</evidence>
<evidence type="ECO:0000256" key="1">
    <source>
        <dbReference type="SAM" id="MobiDB-lite"/>
    </source>
</evidence>
<evidence type="ECO:0000313" key="3">
    <source>
        <dbReference type="Proteomes" id="UP001465755"/>
    </source>
</evidence>
<feature type="region of interest" description="Disordered" evidence="1">
    <location>
        <begin position="1"/>
        <end position="25"/>
    </location>
</feature>
<dbReference type="AlphaFoldDB" id="A0AAW1NUD5"/>
<sequence>MAKRGLAAVDQGPSSDLPETGRLKSPRAGIGRYEAAGQAVQGVAAGRDLVEGAREIAGQSVTAETDISGAALGRLARVAGGDQPDHLTLAEVCEIPDMLHQISAHLDLPELMKLACASKSLRTAVYASDWTSIATRWLPITHPSLSGKNRENVQLLMQRRMVARQHVEAGRGQTISVTLSSDGVRWLHFSSCGTYLVIVFFNSLAVFRIEDDQDLTEELWRHSASDINHTLSEMARYPESLFLPYFSRFNSVNCCWYVGSDVITRCSQGGADDGIDVHYAKFNLQSGVLERCGFVTYTPPTSTFFGLEYSDGISYCPNSFDRTGTLLGFSLGGPDSFKAEVHYLQPAMLLTPKQKSAIDQDEPGAEVSGAYDSEQDDSNEESSANKVSDLVTVKLLEVACYRIMLLSKYEQTVTG</sequence>
<proteinExistence type="predicted"/>
<dbReference type="Proteomes" id="UP001465755">
    <property type="component" value="Unassembled WGS sequence"/>
</dbReference>
<comment type="caution">
    <text evidence="2">The sequence shown here is derived from an EMBL/GenBank/DDBJ whole genome shotgun (WGS) entry which is preliminary data.</text>
</comment>
<organism evidence="2 3">
    <name type="scientific">Symbiochloris irregularis</name>
    <dbReference type="NCBI Taxonomy" id="706552"/>
    <lineage>
        <taxon>Eukaryota</taxon>
        <taxon>Viridiplantae</taxon>
        <taxon>Chlorophyta</taxon>
        <taxon>core chlorophytes</taxon>
        <taxon>Trebouxiophyceae</taxon>
        <taxon>Trebouxiales</taxon>
        <taxon>Trebouxiaceae</taxon>
        <taxon>Symbiochloris</taxon>
    </lineage>
</organism>
<protein>
    <recommendedName>
        <fullName evidence="4">F-box domain-containing protein</fullName>
    </recommendedName>
</protein>
<dbReference type="EMBL" id="JALJOQ010000103">
    <property type="protein sequence ID" value="KAK9797841.1"/>
    <property type="molecule type" value="Genomic_DNA"/>
</dbReference>
<accession>A0AAW1NUD5</accession>
<gene>
    <name evidence="2" type="ORF">WJX73_008849</name>
</gene>